<protein>
    <submittedName>
        <fullName evidence="2">Nuclear transport factor 2 family protein</fullName>
    </submittedName>
</protein>
<feature type="domain" description="SnoaL-like" evidence="1">
    <location>
        <begin position="32"/>
        <end position="158"/>
    </location>
</feature>
<dbReference type="Gene3D" id="3.10.450.50">
    <property type="match status" value="1"/>
</dbReference>
<evidence type="ECO:0000313" key="3">
    <source>
        <dbReference type="Proteomes" id="UP000320717"/>
    </source>
</evidence>
<dbReference type="Proteomes" id="UP000320717">
    <property type="component" value="Chromosome"/>
</dbReference>
<name>A0ABX5YAE5_9MICC</name>
<gene>
    <name evidence="2" type="ORF">FQA45_09960</name>
</gene>
<dbReference type="InterPro" id="IPR032710">
    <property type="entry name" value="NTF2-like_dom_sf"/>
</dbReference>
<evidence type="ECO:0000313" key="2">
    <source>
        <dbReference type="EMBL" id="QDY66620.1"/>
    </source>
</evidence>
<organism evidence="2 3">
    <name type="scientific">Glutamicibacter halophytocola</name>
    <dbReference type="NCBI Taxonomy" id="1933880"/>
    <lineage>
        <taxon>Bacteria</taxon>
        <taxon>Bacillati</taxon>
        <taxon>Actinomycetota</taxon>
        <taxon>Actinomycetes</taxon>
        <taxon>Micrococcales</taxon>
        <taxon>Micrococcaceae</taxon>
        <taxon>Glutamicibacter</taxon>
    </lineage>
</organism>
<dbReference type="Pfam" id="PF13474">
    <property type="entry name" value="SnoaL_3"/>
    <property type="match status" value="1"/>
</dbReference>
<reference evidence="2 3" key="1">
    <citation type="submission" date="2019-07" db="EMBL/GenBank/DDBJ databases">
        <title>Complete Genome Sequence of drought tolerant Plant Growth-Promoting Rhizobacterium Glutamicibacter halophytocola DR408.</title>
        <authorList>
            <person name="Nishu S.D."/>
            <person name="Lee T.K."/>
        </authorList>
    </citation>
    <scope>NUCLEOTIDE SEQUENCE [LARGE SCALE GENOMIC DNA]</scope>
    <source>
        <strain evidence="2 3">DR408</strain>
    </source>
</reference>
<accession>A0ABX5YAE5</accession>
<keyword evidence="3" id="KW-1185">Reference proteome</keyword>
<dbReference type="EMBL" id="CP042260">
    <property type="protein sequence ID" value="QDY66620.1"/>
    <property type="molecule type" value="Genomic_DNA"/>
</dbReference>
<sequence>MSRLYARFRSVHLGTSALGESLSTVAPTEKDVLDAAARIVEAFAATSTQEYFSLFAPDASFIFHPEAARLDDRASYEVLWNGWLAEGWRVTSCRSSDQLVHVFPGGAVFSHTVSTAIQTGNEPENISTDSYVERETIVFRQEPDGSLIAIHEHLSTVPDEASIEANGGNA</sequence>
<dbReference type="InterPro" id="IPR037401">
    <property type="entry name" value="SnoaL-like"/>
</dbReference>
<proteinExistence type="predicted"/>
<evidence type="ECO:0000259" key="1">
    <source>
        <dbReference type="Pfam" id="PF13474"/>
    </source>
</evidence>
<dbReference type="SUPFAM" id="SSF54427">
    <property type="entry name" value="NTF2-like"/>
    <property type="match status" value="1"/>
</dbReference>